<proteinExistence type="predicted"/>
<sequence length="123" mass="13948">MAALIAANDETVAVSNVSMNARGDILGPGGEIKVPAQEVQKEYYEEKLNAPKDEIKTLDDLQEKVTGKKTKTKTKKETVIEEKEWEVIAERKFTRDGKEFVEYEYSDGSIEEKELYANKTTKK</sequence>
<dbReference type="AlphaFoldDB" id="A0A381Z146"/>
<evidence type="ECO:0000313" key="1">
    <source>
        <dbReference type="EMBL" id="SVA82553.1"/>
    </source>
</evidence>
<reference evidence="1" key="1">
    <citation type="submission" date="2018-05" db="EMBL/GenBank/DDBJ databases">
        <authorList>
            <person name="Lanie J.A."/>
            <person name="Ng W.-L."/>
            <person name="Kazmierczak K.M."/>
            <person name="Andrzejewski T.M."/>
            <person name="Davidsen T.M."/>
            <person name="Wayne K.J."/>
            <person name="Tettelin H."/>
            <person name="Glass J.I."/>
            <person name="Rusch D."/>
            <person name="Podicherti R."/>
            <person name="Tsui H.-C.T."/>
            <person name="Winkler M.E."/>
        </authorList>
    </citation>
    <scope>NUCLEOTIDE SEQUENCE</scope>
</reference>
<protein>
    <submittedName>
        <fullName evidence="1">Uncharacterized protein</fullName>
    </submittedName>
</protein>
<dbReference type="EMBL" id="UINC01019492">
    <property type="protein sequence ID" value="SVA82553.1"/>
    <property type="molecule type" value="Genomic_DNA"/>
</dbReference>
<name>A0A381Z146_9ZZZZ</name>
<organism evidence="1">
    <name type="scientific">marine metagenome</name>
    <dbReference type="NCBI Taxonomy" id="408172"/>
    <lineage>
        <taxon>unclassified sequences</taxon>
        <taxon>metagenomes</taxon>
        <taxon>ecological metagenomes</taxon>
    </lineage>
</organism>
<gene>
    <name evidence="1" type="ORF">METZ01_LOCUS135407</name>
</gene>
<accession>A0A381Z146</accession>